<dbReference type="InterPro" id="IPR022671">
    <property type="entry name" value="Ribosomal_uL2_CS"/>
</dbReference>
<dbReference type="InterPro" id="IPR005880">
    <property type="entry name" value="Ribosomal_uL2_bac/org-type"/>
</dbReference>
<dbReference type="InterPro" id="IPR022669">
    <property type="entry name" value="Ribosomal_uL2_C"/>
</dbReference>
<reference evidence="9" key="2">
    <citation type="journal article" date="2019" name="Phycologia">
        <title>The phylogenetic position of the morphologically unusual Pleurostichidium falkenbergii (Rhodomelaceae, Rhodophyta) based on plastid phylogenomics.</title>
        <authorList>
            <person name="Pasella M.M."/>
            <person name="Verbruggen H."/>
            <person name="Nelson W.A."/>
            <person name="Diaz-Tapia P."/>
        </authorList>
    </citation>
    <scope>NUCLEOTIDE SEQUENCE</scope>
</reference>
<dbReference type="SMART" id="SM01382">
    <property type="entry name" value="Ribosomal_L2_C"/>
    <property type="match status" value="1"/>
</dbReference>
<dbReference type="GO" id="GO:0003735">
    <property type="term" value="F:structural constituent of ribosome"/>
    <property type="evidence" value="ECO:0007669"/>
    <property type="project" value="InterPro"/>
</dbReference>
<dbReference type="InterPro" id="IPR008991">
    <property type="entry name" value="Translation_prot_SH3-like_sf"/>
</dbReference>
<dbReference type="SUPFAM" id="SSF50249">
    <property type="entry name" value="Nucleic acid-binding proteins"/>
    <property type="match status" value="1"/>
</dbReference>
<evidence type="ECO:0000256" key="4">
    <source>
        <dbReference type="ARBA" id="ARBA00035445"/>
    </source>
</evidence>
<dbReference type="PROSITE" id="PS00467">
    <property type="entry name" value="RIBOSOMAL_L2"/>
    <property type="match status" value="1"/>
</dbReference>
<keyword evidence="9" id="KW-0934">Plastid</keyword>
<dbReference type="InterPro" id="IPR014722">
    <property type="entry name" value="Rib_uL2_dom2"/>
</dbReference>
<dbReference type="EMBL" id="MH853471">
    <property type="protein sequence ID" value="QCH39697.1"/>
    <property type="molecule type" value="Genomic_DNA"/>
</dbReference>
<proteinExistence type="inferred from homology"/>
<dbReference type="SMART" id="SM01383">
    <property type="entry name" value="Ribosomal_L2"/>
    <property type="match status" value="1"/>
</dbReference>
<keyword evidence="3" id="KW-0687">Ribonucleoprotein</keyword>
<evidence type="ECO:0000256" key="5">
    <source>
        <dbReference type="ARBA" id="ARBA00069872"/>
    </source>
</evidence>
<dbReference type="FunFam" id="4.10.950.10:FF:000001">
    <property type="entry name" value="50S ribosomal protein L2"/>
    <property type="match status" value="1"/>
</dbReference>
<dbReference type="FunFam" id="2.30.30.30:FF:000001">
    <property type="entry name" value="50S ribosomal protein L2"/>
    <property type="match status" value="1"/>
</dbReference>
<dbReference type="InterPro" id="IPR014726">
    <property type="entry name" value="Ribosomal_uL2_dom3"/>
</dbReference>
<dbReference type="GO" id="GO:0032543">
    <property type="term" value="P:mitochondrial translation"/>
    <property type="evidence" value="ECO:0007669"/>
    <property type="project" value="TreeGrafter"/>
</dbReference>
<evidence type="ECO:0000256" key="6">
    <source>
        <dbReference type="SAM" id="MobiDB-lite"/>
    </source>
</evidence>
<dbReference type="PANTHER" id="PTHR13691">
    <property type="entry name" value="RIBOSOMAL PROTEIN L2"/>
    <property type="match status" value="1"/>
</dbReference>
<dbReference type="InterPro" id="IPR022666">
    <property type="entry name" value="Ribosomal_uL2_RNA-bd_dom"/>
</dbReference>
<dbReference type="Gene3D" id="4.10.950.10">
    <property type="entry name" value="Ribosomal protein L2, domain 3"/>
    <property type="match status" value="1"/>
</dbReference>
<comment type="similarity">
    <text evidence="1">Belongs to the universal ribosomal protein uL2 family.</text>
</comment>
<feature type="domain" description="Large ribosomal subunit protein uL2 RNA-binding" evidence="8">
    <location>
        <begin position="42"/>
        <end position="118"/>
    </location>
</feature>
<dbReference type="RefSeq" id="YP_009654410.1">
    <property type="nucleotide sequence ID" value="NC_042794.1"/>
</dbReference>
<dbReference type="AlphaFoldDB" id="A0A4D6UWA5"/>
<dbReference type="GeneID" id="40488300"/>
<dbReference type="Pfam" id="PF00181">
    <property type="entry name" value="Ribosomal_L2_N"/>
    <property type="match status" value="1"/>
</dbReference>
<gene>
    <name evidence="9" type="primary">rpl2</name>
</gene>
<evidence type="ECO:0000259" key="8">
    <source>
        <dbReference type="SMART" id="SM01383"/>
    </source>
</evidence>
<dbReference type="GO" id="GO:0003723">
    <property type="term" value="F:RNA binding"/>
    <property type="evidence" value="ECO:0007669"/>
    <property type="project" value="InterPro"/>
</dbReference>
<dbReference type="Gene3D" id="2.40.50.140">
    <property type="entry name" value="Nucleic acid-binding proteins"/>
    <property type="match status" value="1"/>
</dbReference>
<geneLocation type="plastid" evidence="9"/>
<name>A0A4D6UWA5_9FLOR</name>
<dbReference type="GO" id="GO:0016740">
    <property type="term" value="F:transferase activity"/>
    <property type="evidence" value="ECO:0007669"/>
    <property type="project" value="InterPro"/>
</dbReference>
<dbReference type="Gene3D" id="2.30.30.30">
    <property type="match status" value="1"/>
</dbReference>
<dbReference type="PIRSF" id="PIRSF002158">
    <property type="entry name" value="Ribosomal_L2"/>
    <property type="match status" value="1"/>
</dbReference>
<dbReference type="HAMAP" id="MF_01320_B">
    <property type="entry name" value="Ribosomal_uL2_B"/>
    <property type="match status" value="1"/>
</dbReference>
<accession>A0A4D6UWA5</accession>
<sequence>MAIRLYKSYTPGTRNRTVSTFSEITKNKPEKKLVKNKHSCQGRNNRGIITSRHRGGGHKKRYRFIDFKRSKRNMIGKVSSIEYDPYRNARIALINYEDGEKQYILQPRSLKVGSKVIAGADVSIEVGNALPLEKIPLGTAVHNIEIKPNKGGQIVRAAGTYAQIVAKEGKLITLKLPSSEVRTINKNCYATIGQIGNIECNNIKIGKAGRKRWLGRRPKVRGVVMNPIDHPHGGGEGKSPIGKPKPVTPWGKPALGRKTRKKKKYSNIYILRRRK</sequence>
<dbReference type="InterPro" id="IPR012340">
    <property type="entry name" value="NA-bd_OB-fold"/>
</dbReference>
<dbReference type="PANTHER" id="PTHR13691:SF5">
    <property type="entry name" value="LARGE RIBOSOMAL SUBUNIT PROTEIN UL2M"/>
    <property type="match status" value="1"/>
</dbReference>
<feature type="region of interest" description="Disordered" evidence="6">
    <location>
        <begin position="223"/>
        <end position="262"/>
    </location>
</feature>
<evidence type="ECO:0000256" key="1">
    <source>
        <dbReference type="ARBA" id="ARBA00005636"/>
    </source>
</evidence>
<dbReference type="SUPFAM" id="SSF50104">
    <property type="entry name" value="Translation proteins SH3-like domain"/>
    <property type="match status" value="1"/>
</dbReference>
<reference evidence="9" key="1">
    <citation type="submission" date="2018-09" db="EMBL/GenBank/DDBJ databases">
        <authorList>
            <person name="Pasella M."/>
            <person name="Verbruggen H."/>
            <person name="Nelson W.A."/>
            <person name="Diaz-Tapia P."/>
        </authorList>
    </citation>
    <scope>NUCLEOTIDE SEQUENCE</scope>
</reference>
<dbReference type="FunFam" id="2.40.50.140:FF:000003">
    <property type="entry name" value="50S ribosomal protein L2"/>
    <property type="match status" value="1"/>
</dbReference>
<organism evidence="9">
    <name type="scientific">Pleurostichidium falkenbergii</name>
    <dbReference type="NCBI Taxonomy" id="121064"/>
    <lineage>
        <taxon>Eukaryota</taxon>
        <taxon>Rhodophyta</taxon>
        <taxon>Florideophyceae</taxon>
        <taxon>Rhodymeniophycidae</taxon>
        <taxon>Ceramiales</taxon>
        <taxon>Rhodomelaceae</taxon>
        <taxon>Pleurostichidium</taxon>
    </lineage>
</organism>
<evidence type="ECO:0000256" key="2">
    <source>
        <dbReference type="ARBA" id="ARBA00022980"/>
    </source>
</evidence>
<feature type="domain" description="Large ribosomal subunit protein uL2 C-terminal" evidence="7">
    <location>
        <begin position="124"/>
        <end position="253"/>
    </location>
</feature>
<evidence type="ECO:0000313" key="9">
    <source>
        <dbReference type="EMBL" id="QCH39697.1"/>
    </source>
</evidence>
<dbReference type="GO" id="GO:0005762">
    <property type="term" value="C:mitochondrial large ribosomal subunit"/>
    <property type="evidence" value="ECO:0007669"/>
    <property type="project" value="TreeGrafter"/>
</dbReference>
<dbReference type="Pfam" id="PF03947">
    <property type="entry name" value="Ribosomal_L2_C"/>
    <property type="match status" value="1"/>
</dbReference>
<keyword evidence="2 9" id="KW-0689">Ribosomal protein</keyword>
<evidence type="ECO:0000256" key="3">
    <source>
        <dbReference type="ARBA" id="ARBA00023274"/>
    </source>
</evidence>
<dbReference type="NCBIfam" id="TIGR01171">
    <property type="entry name" value="rplB_bact"/>
    <property type="match status" value="1"/>
</dbReference>
<protein>
    <recommendedName>
        <fullName evidence="5">Large ribosomal subunit protein uL2m</fullName>
    </recommendedName>
    <alternativeName>
        <fullName evidence="4">50S ribosomal protein L2, chloroplastic</fullName>
    </alternativeName>
</protein>
<dbReference type="InterPro" id="IPR002171">
    <property type="entry name" value="Ribosomal_uL2"/>
</dbReference>
<evidence type="ECO:0000259" key="7">
    <source>
        <dbReference type="SMART" id="SM01382"/>
    </source>
</evidence>